<sequence>MYLHRHISLLTDTSQRPNTRFRLTAVDICAFSRSPAQHVISAGPDRNESLGWRHVPVHHIRPPLPVTTKSRIDLQTVIPRVLLFVQNCTLRCGDSSIEIEILVD</sequence>
<accession>A0ABQ9RSM7</accession>
<dbReference type="EMBL" id="MLFU01000002">
    <property type="protein sequence ID" value="KAK1511786.1"/>
    <property type="molecule type" value="Genomic_DNA"/>
</dbReference>
<protein>
    <submittedName>
        <fullName evidence="1">Uncharacterized protein</fullName>
    </submittedName>
</protein>
<gene>
    <name evidence="1" type="ORF">CTAM01_00716</name>
</gene>
<evidence type="ECO:0000313" key="2">
    <source>
        <dbReference type="Proteomes" id="UP001227543"/>
    </source>
</evidence>
<dbReference type="Proteomes" id="UP001227543">
    <property type="component" value="Unassembled WGS sequence"/>
</dbReference>
<keyword evidence="2" id="KW-1185">Reference proteome</keyword>
<comment type="caution">
    <text evidence="1">The sequence shown here is derived from an EMBL/GenBank/DDBJ whole genome shotgun (WGS) entry which is preliminary data.</text>
</comment>
<organism evidence="1 2">
    <name type="scientific">Colletotrichum tamarilloi</name>
    <dbReference type="NCBI Taxonomy" id="1209934"/>
    <lineage>
        <taxon>Eukaryota</taxon>
        <taxon>Fungi</taxon>
        <taxon>Dikarya</taxon>
        <taxon>Ascomycota</taxon>
        <taxon>Pezizomycotina</taxon>
        <taxon>Sordariomycetes</taxon>
        <taxon>Hypocreomycetidae</taxon>
        <taxon>Glomerellales</taxon>
        <taxon>Glomerellaceae</taxon>
        <taxon>Colletotrichum</taxon>
        <taxon>Colletotrichum acutatum species complex</taxon>
    </lineage>
</organism>
<name>A0ABQ9RSM7_9PEZI</name>
<proteinExistence type="predicted"/>
<reference evidence="1 2" key="1">
    <citation type="submission" date="2016-10" db="EMBL/GenBank/DDBJ databases">
        <title>The genome sequence of Colletotrichum fioriniae PJ7.</title>
        <authorList>
            <person name="Baroncelli R."/>
        </authorList>
    </citation>
    <scope>NUCLEOTIDE SEQUENCE [LARGE SCALE GENOMIC DNA]</scope>
    <source>
        <strain evidence="1 2">Tom-12</strain>
    </source>
</reference>
<dbReference type="RefSeq" id="XP_060388226.1">
    <property type="nucleotide sequence ID" value="XM_060516764.1"/>
</dbReference>
<dbReference type="GeneID" id="85401002"/>
<evidence type="ECO:0000313" key="1">
    <source>
        <dbReference type="EMBL" id="KAK1511786.1"/>
    </source>
</evidence>